<sequence>MYALIRQFCTYEEDSKEYGLGAILLNKLPRHVRSRIYDKTNNQTNLTPTALIRLLTDIVRKESTLREMESQEPDSASRYTYHVIHNQTQMIRSKKVPPSVRQKRCNFCSKMNHNSFNYQTYKTASERIQVAKNNRLCFNCLSGNHLTKDCISKKTCSHCSKRHHMSLCLRYSQRSLASTPMATQTVHVANRSEHPNQIEKNRFHHRPSQRQHHEQQSHIHFSEQPSLPSNLAEPATTLHTTQLPHETVKPPLMCADVVLFNPNNENKEIHVTALLDTEASQSYITNDLIEQLQLQPSNPQRITMFTLGTEKPMSMEATNHEIGIRCTDNTTHLLHVQAPPILTREIKYASILKKEENNQYLANKIATPKLLIGMDYLWDLVFHDQFSISYLTNRYRIFETRIGKIVADNAFRLNTLNDVVYTFSTSMANPARHSDLVELVERFWSNESLGIVDNPNQSDDDKCLEDFNNSIKYNKQERRYSVKFPFKGNPSELPTNRDLAFSRFLSNLKALQKNPEYMTKYHEIFTDQLKRGIIEEIDEGKSANISHYLAHHGVISGSKKHTKVRCVFDGSAKKKGGMSINEILHKGPTLLPDLLGVLRTRTMPIMVSSDIEKAFLMLELQEQSRNYTRFFWLRDPTKPADRSNIVVYRFRRVLFGLICSPFLLAATIHHHLASTGTPLTRKILRNIYVDNVFYGISSVDEGKQYYKDLKQLFQDARMNIRDYVSNNQELNRFMEEQENSKVDEQCKILGVTWKTTTDEFEIHLPRCITETTWTKRRVLQKVASTYDPFGWISPVVLVGKIFIQKLWTQNISWDESLPQHLLEKWTQIIESWTLSSVTFPRLLIQDNAPDAKYDIHVFSDASQSAYSASSYLLEKINGHPERAMLLVSKSRLAPKKPLMTIPKLELSGLLIGSAI</sequence>
<dbReference type="Pfam" id="PF05585">
    <property type="entry name" value="DUF1758"/>
    <property type="match status" value="1"/>
</dbReference>
<dbReference type="PANTHER" id="PTHR47331:SF5">
    <property type="entry name" value="RIBONUCLEASE H"/>
    <property type="match status" value="1"/>
</dbReference>
<protein>
    <recommendedName>
        <fullName evidence="2">DUF1758 domain-containing protein</fullName>
    </recommendedName>
</protein>
<dbReference type="InterPro" id="IPR008737">
    <property type="entry name" value="DUF1758"/>
</dbReference>
<comment type="caution">
    <text evidence="3">The sequence shown here is derived from an EMBL/GenBank/DDBJ whole genome shotgun (WGS) entry which is preliminary data.</text>
</comment>
<organism evidence="3 4">
    <name type="scientific">Necator americanus</name>
    <name type="common">Human hookworm</name>
    <dbReference type="NCBI Taxonomy" id="51031"/>
    <lineage>
        <taxon>Eukaryota</taxon>
        <taxon>Metazoa</taxon>
        <taxon>Ecdysozoa</taxon>
        <taxon>Nematoda</taxon>
        <taxon>Chromadorea</taxon>
        <taxon>Rhabditida</taxon>
        <taxon>Rhabditina</taxon>
        <taxon>Rhabditomorpha</taxon>
        <taxon>Strongyloidea</taxon>
        <taxon>Ancylostomatidae</taxon>
        <taxon>Bunostominae</taxon>
        <taxon>Necator</taxon>
    </lineage>
</organism>
<feature type="region of interest" description="Disordered" evidence="1">
    <location>
        <begin position="203"/>
        <end position="232"/>
    </location>
</feature>
<dbReference type="InterPro" id="IPR008042">
    <property type="entry name" value="Retrotrans_Pao"/>
</dbReference>
<dbReference type="SUPFAM" id="SSF56672">
    <property type="entry name" value="DNA/RNA polymerases"/>
    <property type="match status" value="1"/>
</dbReference>
<dbReference type="EMBL" id="JAVFWL010000002">
    <property type="protein sequence ID" value="KAK6736070.1"/>
    <property type="molecule type" value="Genomic_DNA"/>
</dbReference>
<gene>
    <name evidence="3" type="primary">Necator_chrII.g6799</name>
    <name evidence="3" type="ORF">RB195_019006</name>
</gene>
<dbReference type="Gene3D" id="3.10.10.10">
    <property type="entry name" value="HIV Type 1 Reverse Transcriptase, subunit A, domain 1"/>
    <property type="match status" value="1"/>
</dbReference>
<evidence type="ECO:0000313" key="4">
    <source>
        <dbReference type="Proteomes" id="UP001303046"/>
    </source>
</evidence>
<feature type="domain" description="DUF1758" evidence="2">
    <location>
        <begin position="257"/>
        <end position="408"/>
    </location>
</feature>
<dbReference type="Pfam" id="PF05380">
    <property type="entry name" value="Peptidase_A17"/>
    <property type="match status" value="1"/>
</dbReference>
<dbReference type="InterPro" id="IPR043502">
    <property type="entry name" value="DNA/RNA_pol_sf"/>
</dbReference>
<evidence type="ECO:0000256" key="1">
    <source>
        <dbReference type="SAM" id="MobiDB-lite"/>
    </source>
</evidence>
<proteinExistence type="predicted"/>
<dbReference type="Gene3D" id="3.30.70.270">
    <property type="match status" value="1"/>
</dbReference>
<dbReference type="Proteomes" id="UP001303046">
    <property type="component" value="Unassembled WGS sequence"/>
</dbReference>
<reference evidence="3 4" key="1">
    <citation type="submission" date="2023-08" db="EMBL/GenBank/DDBJ databases">
        <title>A Necator americanus chromosomal reference genome.</title>
        <authorList>
            <person name="Ilik V."/>
            <person name="Petrzelkova K.J."/>
            <person name="Pardy F."/>
            <person name="Fuh T."/>
            <person name="Niatou-Singa F.S."/>
            <person name="Gouil Q."/>
            <person name="Baker L."/>
            <person name="Ritchie M.E."/>
            <person name="Jex A.R."/>
            <person name="Gazzola D."/>
            <person name="Li H."/>
            <person name="Toshio Fujiwara R."/>
            <person name="Zhan B."/>
            <person name="Aroian R.V."/>
            <person name="Pafco B."/>
            <person name="Schwarz E.M."/>
        </authorList>
    </citation>
    <scope>NUCLEOTIDE SEQUENCE [LARGE SCALE GENOMIC DNA]</scope>
    <source>
        <strain evidence="3 4">Aroian</strain>
        <tissue evidence="3">Whole animal</tissue>
    </source>
</reference>
<evidence type="ECO:0000313" key="3">
    <source>
        <dbReference type="EMBL" id="KAK6736070.1"/>
    </source>
</evidence>
<accession>A0ABR1CDZ1</accession>
<dbReference type="InterPro" id="IPR043128">
    <property type="entry name" value="Rev_trsase/Diguanyl_cyclase"/>
</dbReference>
<evidence type="ECO:0000259" key="2">
    <source>
        <dbReference type="Pfam" id="PF05585"/>
    </source>
</evidence>
<keyword evidence="4" id="KW-1185">Reference proteome</keyword>
<feature type="compositionally biased region" description="Basic and acidic residues" evidence="1">
    <location>
        <begin position="211"/>
        <end position="221"/>
    </location>
</feature>
<dbReference type="PANTHER" id="PTHR47331">
    <property type="entry name" value="PHD-TYPE DOMAIN-CONTAINING PROTEIN"/>
    <property type="match status" value="1"/>
</dbReference>
<name>A0ABR1CDZ1_NECAM</name>